<feature type="region of interest" description="Disordered" evidence="1">
    <location>
        <begin position="532"/>
        <end position="582"/>
    </location>
</feature>
<dbReference type="Proteomes" id="UP000646827">
    <property type="component" value="Unassembled WGS sequence"/>
</dbReference>
<feature type="compositionally biased region" description="Acidic residues" evidence="1">
    <location>
        <begin position="1374"/>
        <end position="1388"/>
    </location>
</feature>
<dbReference type="PANTHER" id="PTHR45589:SF1">
    <property type="entry name" value="WD REPEAT DOMAIN 62, ISOFORM G"/>
    <property type="match status" value="1"/>
</dbReference>
<evidence type="ECO:0000313" key="3">
    <source>
        <dbReference type="Proteomes" id="UP000646827"/>
    </source>
</evidence>
<feature type="compositionally biased region" description="Low complexity" evidence="1">
    <location>
        <begin position="540"/>
        <end position="582"/>
    </location>
</feature>
<gene>
    <name evidence="2" type="ORF">INT45_000315</name>
</gene>
<feature type="compositionally biased region" description="Polar residues" evidence="1">
    <location>
        <begin position="26"/>
        <end position="39"/>
    </location>
</feature>
<dbReference type="Gene3D" id="2.130.10.10">
    <property type="entry name" value="YVTN repeat-like/Quinoprotein amine dehydrogenase"/>
    <property type="match status" value="4"/>
</dbReference>
<accession>A0A8H7RY97</accession>
<evidence type="ECO:0000313" key="2">
    <source>
        <dbReference type="EMBL" id="KAG2218778.1"/>
    </source>
</evidence>
<comment type="caution">
    <text evidence="2">The sequence shown here is derived from an EMBL/GenBank/DDBJ whole genome shotgun (WGS) entry which is preliminary data.</text>
</comment>
<keyword evidence="3" id="KW-1185">Reference proteome</keyword>
<feature type="compositionally biased region" description="Polar residues" evidence="1">
    <location>
        <begin position="1138"/>
        <end position="1153"/>
    </location>
</feature>
<dbReference type="InterPro" id="IPR011047">
    <property type="entry name" value="Quinoprotein_ADH-like_sf"/>
</dbReference>
<dbReference type="InterPro" id="IPR015943">
    <property type="entry name" value="WD40/YVTN_repeat-like_dom_sf"/>
</dbReference>
<feature type="region of interest" description="Disordered" evidence="1">
    <location>
        <begin position="1"/>
        <end position="57"/>
    </location>
</feature>
<feature type="compositionally biased region" description="Polar residues" evidence="1">
    <location>
        <begin position="1170"/>
        <end position="1182"/>
    </location>
</feature>
<dbReference type="PANTHER" id="PTHR45589">
    <property type="entry name" value="WD REPEAT DOMAIN 62, ISOFORM G"/>
    <property type="match status" value="1"/>
</dbReference>
<feature type="region of interest" description="Disordered" evidence="1">
    <location>
        <begin position="1038"/>
        <end position="1227"/>
    </location>
</feature>
<dbReference type="SMART" id="SM00320">
    <property type="entry name" value="WD40"/>
    <property type="match status" value="12"/>
</dbReference>
<dbReference type="Pfam" id="PF00400">
    <property type="entry name" value="WD40"/>
    <property type="match status" value="6"/>
</dbReference>
<feature type="compositionally biased region" description="Acidic residues" evidence="1">
    <location>
        <begin position="1269"/>
        <end position="1303"/>
    </location>
</feature>
<sequence>MTELFPVNAGNVPPPATNTTPPFQPLPTQSTVALSSSGASGPGMRRRKRKDPSRPPQKLKLERILGLTTASSNILATAESQDLIAYAAGAVVVLYNHKRNKQVGFLYPPTNIHNSSSNNNNPNTNAALVAAAAHSQTSGVAAVAANSMMLAGSSFMTPMGSSPAELSGTNAAEKKKKTPASTRAKPISCLAFSPDGNYLAAGEMGHQPRILIWDVKARMLLHECRGHKFGVLSLAFSPNMRYLVSIGFQHDGYLYVWNWKKGIKLAGNKVTSKVNALSFSKDGTYFVTAGLRHVKFWYFDARGRVPKRGNLSSRETQVLDGRSGILGALRESNFVAVGCDRGKTENVYFLTDSGILCMFKEGRVIDKWVDLQVQSAYSIAVSSNYVICACAGGIIRLFEPGSLKYCGMLPKPHPLGTDIGAITSPEILKHYTADEKNTYYPDVIAITYDESSKKVTAVYADRSLFLWDIRDLKKVGKYRSFVFHSDCVWGVEPCPNPVEPVNNIPCNSFATHSADGTIRIWNLDNSLHPNSTTSSTFMISSPRSSTTGSPSPLSPSSLKSPTTPTSSSTASPNIPMSPSSSCSVSLYRRNIYSRELVKMLYVDNDAAEFSKLRRDADFTDDQYPDFGIRSIKMSSDGKLLATGDRNGNLRVHSMETWDQITYQEAHDSEILAMDLTRPSQKDTPYMIATASRDRLLHVFDINSGFQLVQTLDDHSSSITAVKFSRNAKRLISCGADKGVIFRNIAKTPIDLMLENDDDYYCYSTYHNYSGRGTVFDMSLDLNDRYIATVTGERRLYVFNTDSGKPVRVCKPETAEETVNGTSAENSGGSLINIDLDPYSGTYAVTSGSDRSLRLFDLTNSACIEKVSAHAELITSVKFIRTAGDTIRVISTCSDGTIFLWKLSDDIVCKMKARCVQKDPRAQEMVMNIRTADEITVDDNTTTITATNNNNNKRLFQKTGVMFAPSALAAGNGNSAQANNNNTKMRLRRVSTATAVRPTPSLSQMVRQGERRTFSTMSPAESKYDDLYKKISMRRSRPQLTDHLSPPENVNNSPASPISKSNVEKKMATTTTDNNRKRESSGNSGRKTPDGKLERLYNGIPTSGVRDRTGNHGVNTTNRFSNGTGSGSNIGSGEASPRSGGTSYNSMRQGSGLNNPGRMNPVLRRHLSREAMNNKQPQSPTASNKERTATIRPGVIRRKRSSNLNEQRRASLGPPSSPPPPLLDSPVDNKSIAAGLATIAKSATDDEADLRQQRRQSSESIHHRRSQPHDDDDDGQEAGDERDINDDEDEEDDEEEEEEEEEEVIFLTSSPEQDNIGTPFEVTSHDDIHDNDSGGTSANEQIDDHVQKVSDDENINRKTPEKHRSGGEDNSTSTADDDEDGSTSEDNADDAILQAITSREAPRMTPSLSRTSSMTSRRLDEEQPYSIDNNNESHAAIDKHSNNTISPTDSNNINNTVSSHSQFTTSSKETSNN</sequence>
<protein>
    <recommendedName>
        <fullName evidence="4">Mitogen-activated protein kinase-binding protein 1</fullName>
    </recommendedName>
</protein>
<name>A0A8H7RY97_9FUNG</name>
<feature type="compositionally biased region" description="Basic and acidic residues" evidence="1">
    <location>
        <begin position="1248"/>
        <end position="1260"/>
    </location>
</feature>
<feature type="compositionally biased region" description="Polar residues" evidence="1">
    <location>
        <begin position="1047"/>
        <end position="1060"/>
    </location>
</feature>
<dbReference type="InterPro" id="IPR052779">
    <property type="entry name" value="WDR62"/>
</dbReference>
<feature type="compositionally biased region" description="Polar residues" evidence="1">
    <location>
        <begin position="1441"/>
        <end position="1472"/>
    </location>
</feature>
<dbReference type="SUPFAM" id="SSF101908">
    <property type="entry name" value="Putative isomerase YbhE"/>
    <property type="match status" value="1"/>
</dbReference>
<organism evidence="2 3">
    <name type="scientific">Circinella minor</name>
    <dbReference type="NCBI Taxonomy" id="1195481"/>
    <lineage>
        <taxon>Eukaryota</taxon>
        <taxon>Fungi</taxon>
        <taxon>Fungi incertae sedis</taxon>
        <taxon>Mucoromycota</taxon>
        <taxon>Mucoromycotina</taxon>
        <taxon>Mucoromycetes</taxon>
        <taxon>Mucorales</taxon>
        <taxon>Lichtheimiaceae</taxon>
        <taxon>Circinella</taxon>
    </lineage>
</organism>
<feature type="non-terminal residue" evidence="2">
    <location>
        <position position="1472"/>
    </location>
</feature>
<feature type="region of interest" description="Disordered" evidence="1">
    <location>
        <begin position="161"/>
        <end position="180"/>
    </location>
</feature>
<evidence type="ECO:0000256" key="1">
    <source>
        <dbReference type="SAM" id="MobiDB-lite"/>
    </source>
</evidence>
<feature type="compositionally biased region" description="Basic and acidic residues" evidence="1">
    <location>
        <begin position="1322"/>
        <end position="1331"/>
    </location>
</feature>
<feature type="compositionally biased region" description="Low complexity" evidence="1">
    <location>
        <begin position="1402"/>
        <end position="1415"/>
    </location>
</feature>
<evidence type="ECO:0008006" key="4">
    <source>
        <dbReference type="Google" id="ProtNLM"/>
    </source>
</evidence>
<feature type="region of interest" description="Disordered" evidence="1">
    <location>
        <begin position="1239"/>
        <end position="1472"/>
    </location>
</feature>
<dbReference type="SUPFAM" id="SSF50978">
    <property type="entry name" value="WD40 repeat-like"/>
    <property type="match status" value="1"/>
</dbReference>
<dbReference type="EMBL" id="JAEPRB010000210">
    <property type="protein sequence ID" value="KAG2218778.1"/>
    <property type="molecule type" value="Genomic_DNA"/>
</dbReference>
<dbReference type="InterPro" id="IPR036322">
    <property type="entry name" value="WD40_repeat_dom_sf"/>
</dbReference>
<dbReference type="InterPro" id="IPR001680">
    <property type="entry name" value="WD40_rpt"/>
</dbReference>
<feature type="compositionally biased region" description="Polar residues" evidence="1">
    <location>
        <begin position="1306"/>
        <end position="1315"/>
    </location>
</feature>
<dbReference type="SUPFAM" id="SSF50998">
    <property type="entry name" value="Quinoprotein alcohol dehydrogenase-like"/>
    <property type="match status" value="1"/>
</dbReference>
<feature type="compositionally biased region" description="Low complexity" evidence="1">
    <location>
        <begin position="1"/>
        <end position="21"/>
    </location>
</feature>
<proteinExistence type="predicted"/>
<reference evidence="2 3" key="1">
    <citation type="submission" date="2020-12" db="EMBL/GenBank/DDBJ databases">
        <title>Metabolic potential, ecology and presence of endohyphal bacteria is reflected in genomic diversity of Mucoromycotina.</title>
        <authorList>
            <person name="Muszewska A."/>
            <person name="Okrasinska A."/>
            <person name="Steczkiewicz K."/>
            <person name="Drgas O."/>
            <person name="Orlowska M."/>
            <person name="Perlinska-Lenart U."/>
            <person name="Aleksandrzak-Piekarczyk T."/>
            <person name="Szatraj K."/>
            <person name="Zielenkiewicz U."/>
            <person name="Pilsyk S."/>
            <person name="Malc E."/>
            <person name="Mieczkowski P."/>
            <person name="Kruszewska J.S."/>
            <person name="Biernat P."/>
            <person name="Pawlowska J."/>
        </authorList>
    </citation>
    <scope>NUCLEOTIDE SEQUENCE [LARGE SCALE GENOMIC DNA]</scope>
    <source>
        <strain evidence="2 3">CBS 142.35</strain>
    </source>
</reference>
<dbReference type="OrthoDB" id="6252103at2759"/>
<feature type="compositionally biased region" description="Basic and acidic residues" evidence="1">
    <location>
        <begin position="1341"/>
        <end position="1366"/>
    </location>
</feature>